<dbReference type="PANTHER" id="PTHR10584:SF166">
    <property type="entry name" value="RIBOKINASE"/>
    <property type="match status" value="1"/>
</dbReference>
<keyword evidence="5" id="KW-1185">Reference proteome</keyword>
<dbReference type="SUPFAM" id="SSF53613">
    <property type="entry name" value="Ribokinase-like"/>
    <property type="match status" value="1"/>
</dbReference>
<keyword evidence="4" id="KW-0614">Plasmid</keyword>
<feature type="domain" description="Carbohydrate kinase PfkB" evidence="3">
    <location>
        <begin position="7"/>
        <end position="298"/>
    </location>
</feature>
<dbReference type="GO" id="GO:0016301">
    <property type="term" value="F:kinase activity"/>
    <property type="evidence" value="ECO:0007669"/>
    <property type="project" value="UniProtKB-KW"/>
</dbReference>
<dbReference type="CDD" id="cd01166">
    <property type="entry name" value="KdgK"/>
    <property type="match status" value="1"/>
</dbReference>
<dbReference type="Gene3D" id="3.40.1190.20">
    <property type="match status" value="1"/>
</dbReference>
<sequence>MSSLLALGEGMVELKLNSEQQLIHKYAGDTLNAAIYAKRWQPEIDVHFYSAVGQDMFSVQMLDYLKSENLATDSVLTTEQANIGIYAIQTDDTGERSFTYWRSASAATQMVKLLVAQGGADTLPQADCVFFSGISLAILSDEDKAGLFDVLEKLKAKGSKIAFDPNYRAKMWRNQAHAIEWIVKAYQVSDIVLPGLDEHEELFEHNSVEDVQSFMQQNGVYEYVIKAGKDGVYGFSGDESCHVPFNPAPKQVDSTAAGDSFAGTYLISRVAKNSQVDAIKNADSVAREVVQHPGAIMDNEIYQQTFKAG</sequence>
<reference evidence="4" key="1">
    <citation type="submission" date="2022-10" db="EMBL/GenBank/DDBJ databases">
        <title>Catenovulum adriacola sp. nov. isolated in the Harbour of Susak.</title>
        <authorList>
            <person name="Schoch T."/>
            <person name="Reich S.J."/>
            <person name="Stoeferle S."/>
            <person name="Flaiz M."/>
            <person name="Kazda M."/>
            <person name="Riedel C.U."/>
            <person name="Duerre P."/>
        </authorList>
    </citation>
    <scope>NUCLEOTIDE SEQUENCE</scope>
    <source>
        <strain evidence="4">TS8</strain>
        <plasmid evidence="4">pCadTS8_2</plasmid>
    </source>
</reference>
<evidence type="ECO:0000313" key="5">
    <source>
        <dbReference type="Proteomes" id="UP001163726"/>
    </source>
</evidence>
<dbReference type="PANTHER" id="PTHR10584">
    <property type="entry name" value="SUGAR KINASE"/>
    <property type="match status" value="1"/>
</dbReference>
<protein>
    <submittedName>
        <fullName evidence="4">Sugar kinase</fullName>
    </submittedName>
</protein>
<geneLocation type="plasmid" evidence="4 5">
    <name>pCadTS8_2</name>
</geneLocation>
<keyword evidence="1" id="KW-0808">Transferase</keyword>
<gene>
    <name evidence="4" type="ORF">OLW01_16285</name>
</gene>
<keyword evidence="2 4" id="KW-0418">Kinase</keyword>
<proteinExistence type="predicted"/>
<dbReference type="InterPro" id="IPR029056">
    <property type="entry name" value="Ribokinase-like"/>
</dbReference>
<evidence type="ECO:0000313" key="4">
    <source>
        <dbReference type="EMBL" id="WAJ72298.1"/>
    </source>
</evidence>
<dbReference type="RefSeq" id="WP_268077013.1">
    <property type="nucleotide sequence ID" value="NZ_CP109967.1"/>
</dbReference>
<organism evidence="4 5">
    <name type="scientific">Catenovulum adriaticum</name>
    <dbReference type="NCBI Taxonomy" id="2984846"/>
    <lineage>
        <taxon>Bacteria</taxon>
        <taxon>Pseudomonadati</taxon>
        <taxon>Pseudomonadota</taxon>
        <taxon>Gammaproteobacteria</taxon>
        <taxon>Alteromonadales</taxon>
        <taxon>Alteromonadaceae</taxon>
        <taxon>Catenovulum</taxon>
    </lineage>
</organism>
<evidence type="ECO:0000259" key="3">
    <source>
        <dbReference type="Pfam" id="PF00294"/>
    </source>
</evidence>
<dbReference type="Pfam" id="PF00294">
    <property type="entry name" value="PfkB"/>
    <property type="match status" value="1"/>
</dbReference>
<evidence type="ECO:0000256" key="1">
    <source>
        <dbReference type="ARBA" id="ARBA00022679"/>
    </source>
</evidence>
<accession>A0ABY7ARY4</accession>
<evidence type="ECO:0000256" key="2">
    <source>
        <dbReference type="ARBA" id="ARBA00022777"/>
    </source>
</evidence>
<dbReference type="Proteomes" id="UP001163726">
    <property type="component" value="Plasmid pCadTS8_2"/>
</dbReference>
<dbReference type="EMBL" id="CP109967">
    <property type="protein sequence ID" value="WAJ72298.1"/>
    <property type="molecule type" value="Genomic_DNA"/>
</dbReference>
<dbReference type="InterPro" id="IPR011611">
    <property type="entry name" value="PfkB_dom"/>
</dbReference>
<name>A0ABY7ARY4_9ALTE</name>